<keyword evidence="2" id="KW-1185">Reference proteome</keyword>
<name>A0A0D0DC92_9AGAM</name>
<dbReference type="HOGENOM" id="CLU_088002_0_0_1"/>
<protein>
    <submittedName>
        <fullName evidence="1">Uncharacterized protein</fullName>
    </submittedName>
</protein>
<dbReference type="InParanoid" id="A0A0D0DC92"/>
<reference evidence="1 2" key="1">
    <citation type="submission" date="2014-04" db="EMBL/GenBank/DDBJ databases">
        <authorList>
            <consortium name="DOE Joint Genome Institute"/>
            <person name="Kuo A."/>
            <person name="Kohler A."/>
            <person name="Jargeat P."/>
            <person name="Nagy L.G."/>
            <person name="Floudas D."/>
            <person name="Copeland A."/>
            <person name="Barry K.W."/>
            <person name="Cichocki N."/>
            <person name="Veneault-Fourrey C."/>
            <person name="LaButti K."/>
            <person name="Lindquist E.A."/>
            <person name="Lipzen A."/>
            <person name="Lundell T."/>
            <person name="Morin E."/>
            <person name="Murat C."/>
            <person name="Sun H."/>
            <person name="Tunlid A."/>
            <person name="Henrissat B."/>
            <person name="Grigoriev I.V."/>
            <person name="Hibbett D.S."/>
            <person name="Martin F."/>
            <person name="Nordberg H.P."/>
            <person name="Cantor M.N."/>
            <person name="Hua S.X."/>
        </authorList>
    </citation>
    <scope>NUCLEOTIDE SEQUENCE [LARGE SCALE GENOMIC DNA]</scope>
    <source>
        <strain evidence="1 2">Ve08.2h10</strain>
    </source>
</reference>
<proteinExistence type="predicted"/>
<organism evidence="1 2">
    <name type="scientific">Paxillus rubicundulus Ve08.2h10</name>
    <dbReference type="NCBI Taxonomy" id="930991"/>
    <lineage>
        <taxon>Eukaryota</taxon>
        <taxon>Fungi</taxon>
        <taxon>Dikarya</taxon>
        <taxon>Basidiomycota</taxon>
        <taxon>Agaricomycotina</taxon>
        <taxon>Agaricomycetes</taxon>
        <taxon>Agaricomycetidae</taxon>
        <taxon>Boletales</taxon>
        <taxon>Paxilineae</taxon>
        <taxon>Paxillaceae</taxon>
        <taxon>Paxillus</taxon>
    </lineage>
</organism>
<reference evidence="2" key="2">
    <citation type="submission" date="2015-01" db="EMBL/GenBank/DDBJ databases">
        <title>Evolutionary Origins and Diversification of the Mycorrhizal Mutualists.</title>
        <authorList>
            <consortium name="DOE Joint Genome Institute"/>
            <consortium name="Mycorrhizal Genomics Consortium"/>
            <person name="Kohler A."/>
            <person name="Kuo A."/>
            <person name="Nagy L.G."/>
            <person name="Floudas D."/>
            <person name="Copeland A."/>
            <person name="Barry K.W."/>
            <person name="Cichocki N."/>
            <person name="Veneault-Fourrey C."/>
            <person name="LaButti K."/>
            <person name="Lindquist E.A."/>
            <person name="Lipzen A."/>
            <person name="Lundell T."/>
            <person name="Morin E."/>
            <person name="Murat C."/>
            <person name="Riley R."/>
            <person name="Ohm R."/>
            <person name="Sun H."/>
            <person name="Tunlid A."/>
            <person name="Henrissat B."/>
            <person name="Grigoriev I.V."/>
            <person name="Hibbett D.S."/>
            <person name="Martin F."/>
        </authorList>
    </citation>
    <scope>NUCLEOTIDE SEQUENCE [LARGE SCALE GENOMIC DNA]</scope>
    <source>
        <strain evidence="2">Ve08.2h10</strain>
    </source>
</reference>
<sequence length="211" mass="23856">MVSDELPSILKRWYKPPRTAGSTSKRAQGARPALERFAFLCVGDVVEAELDGIKDTMHCPAEDLSMEGLMSLFIEDLDLLLKLSSSGFGSTPKFWLLLTQVTQTHMQKLRNKEKIPDLVILAIICQVLYSRSHHNNYFTKMITLFLCSQGAPAKNIDLLHAFGLTISHQWSVRALRTIPENEMATVRDMVQHLPFVVTHNNINIPFCVFSQ</sequence>
<dbReference type="STRING" id="930991.A0A0D0DC92"/>
<dbReference type="OrthoDB" id="2678661at2759"/>
<accession>A0A0D0DC92</accession>
<gene>
    <name evidence="1" type="ORF">PAXRUDRAFT_806776</name>
</gene>
<dbReference type="EMBL" id="KN825731">
    <property type="protein sequence ID" value="KIK81786.1"/>
    <property type="molecule type" value="Genomic_DNA"/>
</dbReference>
<evidence type="ECO:0000313" key="1">
    <source>
        <dbReference type="EMBL" id="KIK81786.1"/>
    </source>
</evidence>
<dbReference type="Proteomes" id="UP000054538">
    <property type="component" value="Unassembled WGS sequence"/>
</dbReference>
<evidence type="ECO:0000313" key="2">
    <source>
        <dbReference type="Proteomes" id="UP000054538"/>
    </source>
</evidence>
<dbReference type="AlphaFoldDB" id="A0A0D0DC92"/>